<dbReference type="AlphaFoldDB" id="A0A381LDA1"/>
<feature type="non-terminal residue" evidence="1">
    <location>
        <position position="1"/>
    </location>
</feature>
<protein>
    <submittedName>
        <fullName evidence="1">Bgt-20142</fullName>
    </submittedName>
</protein>
<organism evidence="1">
    <name type="scientific">Blumeria graminis f. sp. tritici 96224</name>
    <dbReference type="NCBI Taxonomy" id="1268274"/>
    <lineage>
        <taxon>Eukaryota</taxon>
        <taxon>Fungi</taxon>
        <taxon>Dikarya</taxon>
        <taxon>Ascomycota</taxon>
        <taxon>Pezizomycotina</taxon>
        <taxon>Leotiomycetes</taxon>
        <taxon>Erysiphales</taxon>
        <taxon>Erysiphaceae</taxon>
        <taxon>Blumeria</taxon>
    </lineage>
</organism>
<name>A0A381LDA1_BLUGR</name>
<evidence type="ECO:0000313" key="1">
    <source>
        <dbReference type="EMBL" id="SUZ11899.1"/>
    </source>
</evidence>
<proteinExistence type="predicted"/>
<reference evidence="1" key="1">
    <citation type="submission" date="2018-07" db="EMBL/GenBank/DDBJ databases">
        <authorList>
            <person name="Quirk P.G."/>
            <person name="Krulwich T.A."/>
        </authorList>
    </citation>
    <scope>NUCLEOTIDE SEQUENCE</scope>
    <source>
        <strain evidence="1">96224</strain>
    </source>
</reference>
<accession>A0A381LDA1</accession>
<dbReference type="EMBL" id="UIGY01000153">
    <property type="protein sequence ID" value="SUZ11899.1"/>
    <property type="molecule type" value="Genomic_DNA"/>
</dbReference>
<gene>
    <name evidence="1" type="ORF">BGT96224V2_LOCUS5051</name>
</gene>
<sequence>SILFAHSKYIYIYIYSRQRRLNIISARDKTPSYYCRYPNQGRGSTLNTTS</sequence>